<organism evidence="1 2">
    <name type="scientific">Desulfotignum phosphitoxidans DSM 13687</name>
    <dbReference type="NCBI Taxonomy" id="1286635"/>
    <lineage>
        <taxon>Bacteria</taxon>
        <taxon>Pseudomonadati</taxon>
        <taxon>Thermodesulfobacteriota</taxon>
        <taxon>Desulfobacteria</taxon>
        <taxon>Desulfobacterales</taxon>
        <taxon>Desulfobacteraceae</taxon>
        <taxon>Desulfotignum</taxon>
    </lineage>
</organism>
<comment type="caution">
    <text evidence="1">The sequence shown here is derived from an EMBL/GenBank/DDBJ whole genome shotgun (WGS) entry which is preliminary data.</text>
</comment>
<name>S0FWY7_9BACT</name>
<protein>
    <submittedName>
        <fullName evidence="1">Uncharacterized protein</fullName>
    </submittedName>
</protein>
<accession>S0FWY7</accession>
<dbReference type="RefSeq" id="WP_006966303.1">
    <property type="nucleotide sequence ID" value="NZ_APJX01000005.1"/>
</dbReference>
<gene>
    <name evidence="1" type="ORF">Dpo_5c01380</name>
</gene>
<dbReference type="Proteomes" id="UP000014216">
    <property type="component" value="Unassembled WGS sequence"/>
</dbReference>
<reference evidence="1 2" key="1">
    <citation type="journal article" date="2013" name="Genome Announc.">
        <title>Draft Genome Sequence of Desulfotignum phosphitoxidans DSM 13687 Strain FiPS-3.</title>
        <authorList>
            <person name="Poehlein A."/>
            <person name="Daniel R."/>
            <person name="Simeonova D.D."/>
        </authorList>
    </citation>
    <scope>NUCLEOTIDE SEQUENCE [LARGE SCALE GENOMIC DNA]</scope>
    <source>
        <strain evidence="1 2">DSM 13687</strain>
    </source>
</reference>
<sequence>MKQKQILNKLSAYTIEQLLEASQVVKVLKKENIPDDFFLLLIDDLIEEKKEQVKKDGADCNGATTSGKTSFRKLSDKGNKTIKPFVCPSCKQKAFRQSICSKCAKGRAGIKSQYICGDCNFVFYI</sequence>
<dbReference type="EMBL" id="APJX01000005">
    <property type="protein sequence ID" value="EMS79215.1"/>
    <property type="molecule type" value="Genomic_DNA"/>
</dbReference>
<evidence type="ECO:0000313" key="2">
    <source>
        <dbReference type="Proteomes" id="UP000014216"/>
    </source>
</evidence>
<proteinExistence type="predicted"/>
<evidence type="ECO:0000313" key="1">
    <source>
        <dbReference type="EMBL" id="EMS79215.1"/>
    </source>
</evidence>
<dbReference type="AlphaFoldDB" id="S0FWY7"/>
<keyword evidence="2" id="KW-1185">Reference proteome</keyword>